<dbReference type="PANTHER" id="PTHR18901">
    <property type="entry name" value="2-DEOXYGLUCOSE-6-PHOSPHATE PHOSPHATASE 2"/>
    <property type="match status" value="1"/>
</dbReference>
<dbReference type="Gene3D" id="1.10.150.240">
    <property type="entry name" value="Putative phosphatase, domain 2"/>
    <property type="match status" value="1"/>
</dbReference>
<reference evidence="1 2" key="1">
    <citation type="submission" date="2018-11" db="EMBL/GenBank/DDBJ databases">
        <title>Genomic Encyclopedia of Type Strains, Phase IV (KMG-IV): sequencing the most valuable type-strain genomes for metagenomic binning, comparative biology and taxonomic classification.</title>
        <authorList>
            <person name="Goeker M."/>
        </authorList>
    </citation>
    <scope>NUCLEOTIDE SEQUENCE [LARGE SCALE GENOMIC DNA]</scope>
    <source>
        <strain evidence="1 2">DSM 100316</strain>
    </source>
</reference>
<dbReference type="InterPro" id="IPR036412">
    <property type="entry name" value="HAD-like_sf"/>
</dbReference>
<protein>
    <submittedName>
        <fullName evidence="1">Phosphoglycolate phosphatase</fullName>
    </submittedName>
</protein>
<dbReference type="AlphaFoldDB" id="A0A3N2E2F7"/>
<dbReference type="PANTHER" id="PTHR18901:SF38">
    <property type="entry name" value="PSEUDOURIDINE-5'-PHOSPHATASE"/>
    <property type="match status" value="1"/>
</dbReference>
<dbReference type="Pfam" id="PF13419">
    <property type="entry name" value="HAD_2"/>
    <property type="match status" value="1"/>
</dbReference>
<evidence type="ECO:0000313" key="2">
    <source>
        <dbReference type="Proteomes" id="UP000275394"/>
    </source>
</evidence>
<dbReference type="CDD" id="cd07526">
    <property type="entry name" value="HAD_BPGM_like"/>
    <property type="match status" value="1"/>
</dbReference>
<accession>A0A3N2E2F7</accession>
<dbReference type="Gene3D" id="3.40.50.1000">
    <property type="entry name" value="HAD superfamily/HAD-like"/>
    <property type="match status" value="1"/>
</dbReference>
<dbReference type="OrthoDB" id="9800058at2"/>
<sequence length="221" mass="24010">MLNLAQVELIIFDCDGVLVDSEVIANDVLAKHVTRQGWTMNSDECQQNFKGRSLNSCGRIIEAYLGKPLPKGFFDELQVETYARFDRELCAIDGVKRLLAKLLCANCVASSGSYEKLSRTLSKTRLQSVFGQRVYSADDVANGKPAPDIFLYAAERMGVSAERCLVIEDAQPGIEAAVAAGMQVIHFACQSEQYSSLASAGVSSMAQLQQQLTRAGLASSE</sequence>
<dbReference type="InterPro" id="IPR006439">
    <property type="entry name" value="HAD-SF_hydro_IA"/>
</dbReference>
<dbReference type="SUPFAM" id="SSF56784">
    <property type="entry name" value="HAD-like"/>
    <property type="match status" value="1"/>
</dbReference>
<dbReference type="EMBL" id="RKHR01000001">
    <property type="protein sequence ID" value="ROS06122.1"/>
    <property type="molecule type" value="Genomic_DNA"/>
</dbReference>
<dbReference type="SFLD" id="SFLDG01129">
    <property type="entry name" value="C1.5:_HAD__Beta-PGM__Phosphata"/>
    <property type="match status" value="1"/>
</dbReference>
<keyword evidence="2" id="KW-1185">Reference proteome</keyword>
<dbReference type="Proteomes" id="UP000275394">
    <property type="component" value="Unassembled WGS sequence"/>
</dbReference>
<comment type="caution">
    <text evidence="1">The sequence shown here is derived from an EMBL/GenBank/DDBJ whole genome shotgun (WGS) entry which is preliminary data.</text>
</comment>
<dbReference type="InterPro" id="IPR041492">
    <property type="entry name" value="HAD_2"/>
</dbReference>
<proteinExistence type="predicted"/>
<evidence type="ECO:0000313" key="1">
    <source>
        <dbReference type="EMBL" id="ROS06122.1"/>
    </source>
</evidence>
<gene>
    <name evidence="1" type="ORF">EDC56_0029</name>
</gene>
<name>A0A3N2E2F7_9GAMM</name>
<dbReference type="InterPro" id="IPR023214">
    <property type="entry name" value="HAD_sf"/>
</dbReference>
<dbReference type="RefSeq" id="WP_123710516.1">
    <property type="nucleotide sequence ID" value="NZ_RKHR01000001.1"/>
</dbReference>
<dbReference type="SFLD" id="SFLDS00003">
    <property type="entry name" value="Haloacid_Dehalogenase"/>
    <property type="match status" value="1"/>
</dbReference>
<dbReference type="NCBIfam" id="TIGR01509">
    <property type="entry name" value="HAD-SF-IA-v3"/>
    <property type="match status" value="1"/>
</dbReference>
<organism evidence="1 2">
    <name type="scientific">Sinobacterium caligoides</name>
    <dbReference type="NCBI Taxonomy" id="933926"/>
    <lineage>
        <taxon>Bacteria</taxon>
        <taxon>Pseudomonadati</taxon>
        <taxon>Pseudomonadota</taxon>
        <taxon>Gammaproteobacteria</taxon>
        <taxon>Cellvibrionales</taxon>
        <taxon>Spongiibacteraceae</taxon>
        <taxon>Sinobacterium</taxon>
    </lineage>
</organism>
<dbReference type="InterPro" id="IPR023198">
    <property type="entry name" value="PGP-like_dom2"/>
</dbReference>